<feature type="compositionally biased region" description="Low complexity" evidence="9">
    <location>
        <begin position="22"/>
        <end position="58"/>
    </location>
</feature>
<proteinExistence type="inferred from homology"/>
<keyword evidence="3" id="KW-0678">Repressor</keyword>
<evidence type="ECO:0000256" key="7">
    <source>
        <dbReference type="ARBA" id="ARBA00024739"/>
    </source>
</evidence>
<dbReference type="InterPro" id="IPR007412">
    <property type="entry name" value="FlgM"/>
</dbReference>
<reference evidence="11 12" key="1">
    <citation type="submission" date="2020-02" db="EMBL/GenBank/DDBJ databases">
        <title>Rhodobacter algicola sp. nov., isolated from microalga culture.</title>
        <authorList>
            <person name="Park C.-Y."/>
        </authorList>
    </citation>
    <scope>NUCLEOTIDE SEQUENCE [LARGE SCALE GENOMIC DNA]</scope>
    <source>
        <strain evidence="11 12">ETT8</strain>
    </source>
</reference>
<protein>
    <recommendedName>
        <fullName evidence="2">Negative regulator of flagellin synthesis</fullName>
    </recommendedName>
    <alternativeName>
        <fullName evidence="8">Anti-sigma-28 factor</fullName>
    </alternativeName>
</protein>
<dbReference type="GO" id="GO:0045892">
    <property type="term" value="P:negative regulation of DNA-templated transcription"/>
    <property type="evidence" value="ECO:0007669"/>
    <property type="project" value="InterPro"/>
</dbReference>
<gene>
    <name evidence="11" type="primary">flgM</name>
    <name evidence="11" type="ORF">G3572_03535</name>
</gene>
<dbReference type="Proteomes" id="UP000481421">
    <property type="component" value="Unassembled WGS sequence"/>
</dbReference>
<dbReference type="InterPro" id="IPR031316">
    <property type="entry name" value="FlgM_C"/>
</dbReference>
<dbReference type="AlphaFoldDB" id="A0A6B3RGS7"/>
<keyword evidence="11" id="KW-0969">Cilium</keyword>
<evidence type="ECO:0000313" key="11">
    <source>
        <dbReference type="EMBL" id="NEX45264.1"/>
    </source>
</evidence>
<keyword evidence="11" id="KW-0282">Flagellum</keyword>
<dbReference type="NCBIfam" id="TIGR03824">
    <property type="entry name" value="FlgM_jcvi"/>
    <property type="match status" value="1"/>
</dbReference>
<dbReference type="EMBL" id="JAAIKE010000001">
    <property type="protein sequence ID" value="NEX45264.1"/>
    <property type="molecule type" value="Genomic_DNA"/>
</dbReference>
<dbReference type="SUPFAM" id="SSF101498">
    <property type="entry name" value="Anti-sigma factor FlgM"/>
    <property type="match status" value="1"/>
</dbReference>
<comment type="function">
    <text evidence="7">Responsible for the coupling of flagellin expression to flagellar assembly by preventing expression of the flagellin genes when a component of the middle class of proteins is defective. It negatively regulates flagellar genes by inhibiting the activity of FliA by directly binding to FliA.</text>
</comment>
<name>A0A6B3RGS7_9RHOB</name>
<evidence type="ECO:0000259" key="10">
    <source>
        <dbReference type="Pfam" id="PF04316"/>
    </source>
</evidence>
<keyword evidence="5" id="KW-0805">Transcription regulation</keyword>
<keyword evidence="12" id="KW-1185">Reference proteome</keyword>
<dbReference type="InterPro" id="IPR035890">
    <property type="entry name" value="Anti-sigma-28_factor_FlgM_sf"/>
</dbReference>
<dbReference type="Pfam" id="PF04316">
    <property type="entry name" value="FlgM"/>
    <property type="match status" value="1"/>
</dbReference>
<evidence type="ECO:0000256" key="6">
    <source>
        <dbReference type="ARBA" id="ARBA00023163"/>
    </source>
</evidence>
<feature type="compositionally biased region" description="Polar residues" evidence="9">
    <location>
        <begin position="1"/>
        <end position="11"/>
    </location>
</feature>
<keyword evidence="6" id="KW-0804">Transcription</keyword>
<evidence type="ECO:0000256" key="4">
    <source>
        <dbReference type="ARBA" id="ARBA00022795"/>
    </source>
</evidence>
<evidence type="ECO:0000313" key="12">
    <source>
        <dbReference type="Proteomes" id="UP000481421"/>
    </source>
</evidence>
<evidence type="ECO:0000256" key="8">
    <source>
        <dbReference type="ARBA" id="ARBA00030117"/>
    </source>
</evidence>
<feature type="region of interest" description="Disordered" evidence="9">
    <location>
        <begin position="1"/>
        <end position="60"/>
    </location>
</feature>
<organism evidence="11 12">
    <name type="scientific">Pseudotabrizicola algicola</name>
    <dbReference type="NCBI Taxonomy" id="2709381"/>
    <lineage>
        <taxon>Bacteria</taxon>
        <taxon>Pseudomonadati</taxon>
        <taxon>Pseudomonadota</taxon>
        <taxon>Alphaproteobacteria</taxon>
        <taxon>Rhodobacterales</taxon>
        <taxon>Paracoccaceae</taxon>
        <taxon>Pseudotabrizicola</taxon>
    </lineage>
</organism>
<evidence type="ECO:0000256" key="5">
    <source>
        <dbReference type="ARBA" id="ARBA00023015"/>
    </source>
</evidence>
<dbReference type="GO" id="GO:0044781">
    <property type="term" value="P:bacterial-type flagellum organization"/>
    <property type="evidence" value="ECO:0007669"/>
    <property type="project" value="UniProtKB-KW"/>
</dbReference>
<comment type="caution">
    <text evidence="11">The sequence shown here is derived from an EMBL/GenBank/DDBJ whole genome shotgun (WGS) entry which is preliminary data.</text>
</comment>
<accession>A0A6B3RGS7</accession>
<evidence type="ECO:0000256" key="1">
    <source>
        <dbReference type="ARBA" id="ARBA00005322"/>
    </source>
</evidence>
<evidence type="ECO:0000256" key="3">
    <source>
        <dbReference type="ARBA" id="ARBA00022491"/>
    </source>
</evidence>
<feature type="domain" description="Anti-sigma-28 factor FlgM C-terminal" evidence="10">
    <location>
        <begin position="43"/>
        <end position="93"/>
    </location>
</feature>
<keyword evidence="4" id="KW-1005">Bacterial flagellum biogenesis</keyword>
<evidence type="ECO:0000256" key="2">
    <source>
        <dbReference type="ARBA" id="ARBA00017823"/>
    </source>
</evidence>
<comment type="similarity">
    <text evidence="1">Belongs to the FlgM family.</text>
</comment>
<sequence>MVNPISSNNISRLRPSGDVDPANTRGSAASASNNRGAGAPSTDDLSLSSGALSLPDALRQGPPIDKALVEQIGAAIAEGRYPIKPDLIAEAMFRDVHALNP</sequence>
<evidence type="ECO:0000256" key="9">
    <source>
        <dbReference type="SAM" id="MobiDB-lite"/>
    </source>
</evidence>
<keyword evidence="11" id="KW-0966">Cell projection</keyword>